<name>A0ACC0BTV1_CATRO</name>
<accession>A0ACC0BTV1</accession>
<gene>
    <name evidence="1" type="ORF">M9H77_06973</name>
</gene>
<protein>
    <submittedName>
        <fullName evidence="1">Uncharacterized protein</fullName>
    </submittedName>
</protein>
<sequence length="188" mass="20884">MENKGSLGYKLYKTISFISSTSFLFFDFIINESNSCSFSIFCDRIQSQFLNFLTTTCGTKLNHGMIAKAEGMGKEMDPKQQPFGRDGDLGPVIDVSGRLHGCRVTASCWVVRDGYSTSDIPTTPASIGLGMYHDAPGSFIQPPSIPTRIRMPHDPYTPLPYYPCSSSHLHSYQPSSYSTRPSFNDHLD</sequence>
<dbReference type="Proteomes" id="UP001060085">
    <property type="component" value="Linkage Group LG02"/>
</dbReference>
<reference evidence="2" key="1">
    <citation type="journal article" date="2023" name="Nat. Plants">
        <title>Single-cell RNA sequencing provides a high-resolution roadmap for understanding the multicellular compartmentation of specialized metabolism.</title>
        <authorList>
            <person name="Sun S."/>
            <person name="Shen X."/>
            <person name="Li Y."/>
            <person name="Li Y."/>
            <person name="Wang S."/>
            <person name="Li R."/>
            <person name="Zhang H."/>
            <person name="Shen G."/>
            <person name="Guo B."/>
            <person name="Wei J."/>
            <person name="Xu J."/>
            <person name="St-Pierre B."/>
            <person name="Chen S."/>
            <person name="Sun C."/>
        </authorList>
    </citation>
    <scope>NUCLEOTIDE SEQUENCE [LARGE SCALE GENOMIC DNA]</scope>
</reference>
<evidence type="ECO:0000313" key="1">
    <source>
        <dbReference type="EMBL" id="KAI5676023.1"/>
    </source>
</evidence>
<proteinExistence type="predicted"/>
<dbReference type="EMBL" id="CM044702">
    <property type="protein sequence ID" value="KAI5676023.1"/>
    <property type="molecule type" value="Genomic_DNA"/>
</dbReference>
<evidence type="ECO:0000313" key="2">
    <source>
        <dbReference type="Proteomes" id="UP001060085"/>
    </source>
</evidence>
<comment type="caution">
    <text evidence="1">The sequence shown here is derived from an EMBL/GenBank/DDBJ whole genome shotgun (WGS) entry which is preliminary data.</text>
</comment>
<organism evidence="1 2">
    <name type="scientific">Catharanthus roseus</name>
    <name type="common">Madagascar periwinkle</name>
    <name type="synonym">Vinca rosea</name>
    <dbReference type="NCBI Taxonomy" id="4058"/>
    <lineage>
        <taxon>Eukaryota</taxon>
        <taxon>Viridiplantae</taxon>
        <taxon>Streptophyta</taxon>
        <taxon>Embryophyta</taxon>
        <taxon>Tracheophyta</taxon>
        <taxon>Spermatophyta</taxon>
        <taxon>Magnoliopsida</taxon>
        <taxon>eudicotyledons</taxon>
        <taxon>Gunneridae</taxon>
        <taxon>Pentapetalae</taxon>
        <taxon>asterids</taxon>
        <taxon>lamiids</taxon>
        <taxon>Gentianales</taxon>
        <taxon>Apocynaceae</taxon>
        <taxon>Rauvolfioideae</taxon>
        <taxon>Vinceae</taxon>
        <taxon>Catharanthinae</taxon>
        <taxon>Catharanthus</taxon>
    </lineage>
</organism>
<keyword evidence="2" id="KW-1185">Reference proteome</keyword>